<dbReference type="GeneTree" id="ENSGT00960000186612"/>
<evidence type="ECO:0000256" key="3">
    <source>
        <dbReference type="ARBA" id="ARBA00022475"/>
    </source>
</evidence>
<dbReference type="Pfam" id="PF03402">
    <property type="entry name" value="V1R"/>
    <property type="match status" value="1"/>
</dbReference>
<keyword evidence="10 11" id="KW-0807">Transducer</keyword>
<comment type="subcellular location">
    <subcellularLocation>
        <location evidence="1 11">Cell membrane</location>
        <topology evidence="1 11">Multi-pass membrane protein</topology>
    </subcellularLocation>
</comment>
<evidence type="ECO:0000256" key="11">
    <source>
        <dbReference type="RuleBase" id="RU364061"/>
    </source>
</evidence>
<comment type="similarity">
    <text evidence="2 11">Belongs to the G-protein coupled receptor 1 family.</text>
</comment>
<keyword evidence="9 11" id="KW-0675">Receptor</keyword>
<evidence type="ECO:0000256" key="2">
    <source>
        <dbReference type="ARBA" id="ARBA00010663"/>
    </source>
</evidence>
<evidence type="ECO:0000256" key="1">
    <source>
        <dbReference type="ARBA" id="ARBA00004651"/>
    </source>
</evidence>
<evidence type="ECO:0000256" key="4">
    <source>
        <dbReference type="ARBA" id="ARBA00022507"/>
    </source>
</evidence>
<dbReference type="GO" id="GO:0005886">
    <property type="term" value="C:plasma membrane"/>
    <property type="evidence" value="ECO:0007669"/>
    <property type="project" value="UniProtKB-SubCell"/>
</dbReference>
<proteinExistence type="inferred from homology"/>
<protein>
    <recommendedName>
        <fullName evidence="11">Vomeronasal type-1 receptor</fullName>
    </recommendedName>
</protein>
<evidence type="ECO:0000256" key="9">
    <source>
        <dbReference type="ARBA" id="ARBA00023170"/>
    </source>
</evidence>
<comment type="caution">
    <text evidence="11">Lacks conserved residue(s) required for the propagation of feature annotation.</text>
</comment>
<dbReference type="Proteomes" id="UP000694564">
    <property type="component" value="Chromosome 17"/>
</dbReference>
<reference evidence="12" key="2">
    <citation type="submission" date="2025-09" db="UniProtKB">
        <authorList>
            <consortium name="Ensembl"/>
        </authorList>
    </citation>
    <scope>IDENTIFICATION</scope>
</reference>
<evidence type="ECO:0000256" key="5">
    <source>
        <dbReference type="ARBA" id="ARBA00022692"/>
    </source>
</evidence>
<dbReference type="GO" id="GO:0019236">
    <property type="term" value="P:response to pheromone"/>
    <property type="evidence" value="ECO:0007669"/>
    <property type="project" value="UniProtKB-KW"/>
</dbReference>
<evidence type="ECO:0000256" key="8">
    <source>
        <dbReference type="ARBA" id="ARBA00023136"/>
    </source>
</evidence>
<evidence type="ECO:0000256" key="10">
    <source>
        <dbReference type="ARBA" id="ARBA00023224"/>
    </source>
</evidence>
<keyword evidence="5 11" id="KW-0812">Transmembrane</keyword>
<organism evidence="12 13">
    <name type="scientific">Sciurus vulgaris</name>
    <name type="common">Eurasian red squirrel</name>
    <dbReference type="NCBI Taxonomy" id="55149"/>
    <lineage>
        <taxon>Eukaryota</taxon>
        <taxon>Metazoa</taxon>
        <taxon>Chordata</taxon>
        <taxon>Craniata</taxon>
        <taxon>Vertebrata</taxon>
        <taxon>Euteleostomi</taxon>
        <taxon>Mammalia</taxon>
        <taxon>Eutheria</taxon>
        <taxon>Euarchontoglires</taxon>
        <taxon>Glires</taxon>
        <taxon>Rodentia</taxon>
        <taxon>Sciuromorpha</taxon>
        <taxon>Sciuridae</taxon>
        <taxon>Sciurinae</taxon>
        <taxon>Sciurini</taxon>
        <taxon>Sciurus</taxon>
    </lineage>
</organism>
<keyword evidence="4 11" id="KW-0589">Pheromone response</keyword>
<keyword evidence="7 11" id="KW-0297">G-protein coupled receptor</keyword>
<sequence>MAIVKLEIGVIFLIQMGVGILGNFSLLRLYTFTLLTGQNVRPTDMVLNQLVLANSFVLLSRGIPQTLAAFGLNYFLNEAECKLLFYFHRVARGVSLIW</sequence>
<dbReference type="Ensembl" id="ENSSVLT00005036140.1">
    <property type="protein sequence ID" value="ENSSVLP00005032586.1"/>
    <property type="gene ID" value="ENSSVLG00005025554.1"/>
</dbReference>
<keyword evidence="8 11" id="KW-0472">Membrane</keyword>
<dbReference type="OrthoDB" id="9606139at2759"/>
<evidence type="ECO:0000313" key="12">
    <source>
        <dbReference type="Ensembl" id="ENSSVLP00005032586.1"/>
    </source>
</evidence>
<dbReference type="GO" id="GO:0016503">
    <property type="term" value="F:pheromone receptor activity"/>
    <property type="evidence" value="ECO:0007669"/>
    <property type="project" value="InterPro"/>
</dbReference>
<evidence type="ECO:0000313" key="13">
    <source>
        <dbReference type="Proteomes" id="UP000694564"/>
    </source>
</evidence>
<evidence type="ECO:0000256" key="7">
    <source>
        <dbReference type="ARBA" id="ARBA00023040"/>
    </source>
</evidence>
<dbReference type="PANTHER" id="PTHR24062">
    <property type="entry name" value="VOMERONASAL TYPE-1 RECEPTOR"/>
    <property type="match status" value="1"/>
</dbReference>
<evidence type="ECO:0000256" key="6">
    <source>
        <dbReference type="ARBA" id="ARBA00022989"/>
    </source>
</evidence>
<feature type="transmembrane region" description="Helical" evidence="11">
    <location>
        <begin position="12"/>
        <end position="31"/>
    </location>
</feature>
<dbReference type="InterPro" id="IPR004072">
    <property type="entry name" value="Vmron_rcpt_1"/>
</dbReference>
<dbReference type="AlphaFoldDB" id="A0A8D2E0W9"/>
<keyword evidence="6 11" id="KW-1133">Transmembrane helix</keyword>
<keyword evidence="13" id="KW-1185">Reference proteome</keyword>
<accession>A0A8D2E0W9</accession>
<keyword evidence="3 11" id="KW-1003">Cell membrane</keyword>
<name>A0A8D2E0W9_SCIVU</name>
<reference evidence="12" key="1">
    <citation type="submission" date="2025-08" db="UniProtKB">
        <authorList>
            <consortium name="Ensembl"/>
        </authorList>
    </citation>
    <scope>IDENTIFICATION</scope>
</reference>
<dbReference type="SUPFAM" id="SSF81321">
    <property type="entry name" value="Family A G protein-coupled receptor-like"/>
    <property type="match status" value="1"/>
</dbReference>